<protein>
    <submittedName>
        <fullName evidence="1">Uncharacterized protein</fullName>
    </submittedName>
</protein>
<comment type="caution">
    <text evidence="1">The sequence shown here is derived from an EMBL/GenBank/DDBJ whole genome shotgun (WGS) entry which is preliminary data.</text>
</comment>
<accession>A0A2Z6R864</accession>
<dbReference type="Proteomes" id="UP000247702">
    <property type="component" value="Unassembled WGS sequence"/>
</dbReference>
<feature type="non-terminal residue" evidence="1">
    <location>
        <position position="124"/>
    </location>
</feature>
<reference evidence="1 2" key="1">
    <citation type="submission" date="2017-11" db="EMBL/GenBank/DDBJ databases">
        <title>The genome of Rhizophagus clarus HR1 reveals common genetic basis of auxotrophy among arbuscular mycorrhizal fungi.</title>
        <authorList>
            <person name="Kobayashi Y."/>
        </authorList>
    </citation>
    <scope>NUCLEOTIDE SEQUENCE [LARGE SCALE GENOMIC DNA]</scope>
    <source>
        <strain evidence="1 2">HR1</strain>
    </source>
</reference>
<gene>
    <name evidence="1" type="ORF">RclHR1_31900001</name>
</gene>
<sequence length="124" mass="14274">MFIDLFVDLSIPRLSAMKVVAAIHNNFIQKLRKHIWNPRTYDKTKWEDAINITLKLKTSSRPSNLPATSYVPFSSLPPLTQLVISRDLELNWIKDSMTQGWDVNFYSGRVIRYYVSIVASTLVG</sequence>
<evidence type="ECO:0000313" key="2">
    <source>
        <dbReference type="Proteomes" id="UP000247702"/>
    </source>
</evidence>
<evidence type="ECO:0000313" key="1">
    <source>
        <dbReference type="EMBL" id="GBB98290.1"/>
    </source>
</evidence>
<proteinExistence type="predicted"/>
<dbReference type="AlphaFoldDB" id="A0A2Z6R864"/>
<keyword evidence="2" id="KW-1185">Reference proteome</keyword>
<name>A0A2Z6R864_9GLOM</name>
<dbReference type="EMBL" id="BEXD01002436">
    <property type="protein sequence ID" value="GBB98290.1"/>
    <property type="molecule type" value="Genomic_DNA"/>
</dbReference>
<organism evidence="1 2">
    <name type="scientific">Rhizophagus clarus</name>
    <dbReference type="NCBI Taxonomy" id="94130"/>
    <lineage>
        <taxon>Eukaryota</taxon>
        <taxon>Fungi</taxon>
        <taxon>Fungi incertae sedis</taxon>
        <taxon>Mucoromycota</taxon>
        <taxon>Glomeromycotina</taxon>
        <taxon>Glomeromycetes</taxon>
        <taxon>Glomerales</taxon>
        <taxon>Glomeraceae</taxon>
        <taxon>Rhizophagus</taxon>
    </lineage>
</organism>